<dbReference type="OrthoDB" id="9777444at2"/>
<dbReference type="InterPro" id="IPR037291">
    <property type="entry name" value="DUF4139"/>
</dbReference>
<dbReference type="STRING" id="1219032.GCA_001515545_03847"/>
<evidence type="ECO:0000313" key="7">
    <source>
        <dbReference type="Proteomes" id="UP000220246"/>
    </source>
</evidence>
<evidence type="ECO:0000256" key="3">
    <source>
        <dbReference type="SAM" id="SignalP"/>
    </source>
</evidence>
<dbReference type="RefSeq" id="WP_066541405.1">
    <property type="nucleotide sequence ID" value="NZ_PDEA01000001.1"/>
</dbReference>
<feature type="compositionally biased region" description="Pro residues" evidence="2">
    <location>
        <begin position="273"/>
        <end position="283"/>
    </location>
</feature>
<evidence type="ECO:0000256" key="2">
    <source>
        <dbReference type="SAM" id="MobiDB-lite"/>
    </source>
</evidence>
<dbReference type="PANTHER" id="PTHR31005:SF8">
    <property type="entry name" value="DUF4139 DOMAIN-CONTAINING PROTEIN"/>
    <property type="match status" value="1"/>
</dbReference>
<evidence type="ECO:0000259" key="4">
    <source>
        <dbReference type="Pfam" id="PF13598"/>
    </source>
</evidence>
<dbReference type="AlphaFoldDB" id="A0A2A7UQC2"/>
<protein>
    <recommendedName>
        <fullName evidence="8">Mucoidy inhibitor MuiA family protein</fullName>
    </recommendedName>
</protein>
<comment type="caution">
    <text evidence="6">The sequence shown here is derived from an EMBL/GenBank/DDBJ whole genome shotgun (WGS) entry which is preliminary data.</text>
</comment>
<dbReference type="Pfam" id="PF13600">
    <property type="entry name" value="DUF4140"/>
    <property type="match status" value="1"/>
</dbReference>
<dbReference type="InterPro" id="IPR011935">
    <property type="entry name" value="CHP02231"/>
</dbReference>
<accession>A0A2A7UQC2</accession>
<keyword evidence="3" id="KW-0732">Signal</keyword>
<feature type="domain" description="DUF4139" evidence="4">
    <location>
        <begin position="200"/>
        <end position="514"/>
    </location>
</feature>
<evidence type="ECO:0000256" key="1">
    <source>
        <dbReference type="SAM" id="Coils"/>
    </source>
</evidence>
<dbReference type="InterPro" id="IPR025554">
    <property type="entry name" value="DUF4140"/>
</dbReference>
<feature type="domain" description="DUF4140" evidence="5">
    <location>
        <begin position="30"/>
        <end position="119"/>
    </location>
</feature>
<name>A0A2A7UQC2_COMTR</name>
<reference evidence="7" key="1">
    <citation type="submission" date="2017-09" db="EMBL/GenBank/DDBJ databases">
        <title>FDA dAtabase for Regulatory Grade micrObial Sequences (FDA-ARGOS): Supporting development and validation of Infectious Disease Dx tests.</title>
        <authorList>
            <person name="Minogue T."/>
            <person name="Wolcott M."/>
            <person name="Wasieloski L."/>
            <person name="Aguilar W."/>
            <person name="Moore D."/>
            <person name="Tallon L."/>
            <person name="Sadzewicz L."/>
            <person name="Ott S."/>
            <person name="Zhao X."/>
            <person name="Nagaraj S."/>
            <person name="Vavikolanu K."/>
            <person name="Aluvathingal J."/>
            <person name="Nadendla S."/>
            <person name="Sichtig H."/>
        </authorList>
    </citation>
    <scope>NUCLEOTIDE SEQUENCE [LARGE SCALE GENOMIC DNA]</scope>
    <source>
        <strain evidence="7">FDAARGOS_394</strain>
    </source>
</reference>
<evidence type="ECO:0000313" key="6">
    <source>
        <dbReference type="EMBL" id="PEH87463.1"/>
    </source>
</evidence>
<organism evidence="6 7">
    <name type="scientific">Comamonas terrigena</name>
    <dbReference type="NCBI Taxonomy" id="32013"/>
    <lineage>
        <taxon>Bacteria</taxon>
        <taxon>Pseudomonadati</taxon>
        <taxon>Pseudomonadota</taxon>
        <taxon>Betaproteobacteria</taxon>
        <taxon>Burkholderiales</taxon>
        <taxon>Comamonadaceae</taxon>
        <taxon>Comamonas</taxon>
    </lineage>
</organism>
<keyword evidence="1" id="KW-0175">Coiled coil</keyword>
<feature type="signal peptide" evidence="3">
    <location>
        <begin position="1"/>
        <end position="22"/>
    </location>
</feature>
<feature type="chain" id="PRO_5013332476" description="Mucoidy inhibitor MuiA family protein" evidence="3">
    <location>
        <begin position="23"/>
        <end position="522"/>
    </location>
</feature>
<feature type="coiled-coil region" evidence="1">
    <location>
        <begin position="93"/>
        <end position="120"/>
    </location>
</feature>
<dbReference type="GeneID" id="80803407"/>
<evidence type="ECO:0000259" key="5">
    <source>
        <dbReference type="Pfam" id="PF13600"/>
    </source>
</evidence>
<dbReference type="PANTHER" id="PTHR31005">
    <property type="entry name" value="DUF4139 DOMAIN-CONTAINING PROTEIN"/>
    <property type="match status" value="1"/>
</dbReference>
<dbReference type="Proteomes" id="UP000220246">
    <property type="component" value="Unassembled WGS sequence"/>
</dbReference>
<dbReference type="EMBL" id="PDEA01000001">
    <property type="protein sequence ID" value="PEH87463.1"/>
    <property type="molecule type" value="Genomic_DNA"/>
</dbReference>
<keyword evidence="7" id="KW-1185">Reference proteome</keyword>
<evidence type="ECO:0008006" key="8">
    <source>
        <dbReference type="Google" id="ProtNLM"/>
    </source>
</evidence>
<feature type="region of interest" description="Disordered" evidence="2">
    <location>
        <begin position="230"/>
        <end position="283"/>
    </location>
</feature>
<proteinExistence type="predicted"/>
<gene>
    <name evidence="6" type="ORF">CRM82_01465</name>
</gene>
<dbReference type="NCBIfam" id="TIGR02231">
    <property type="entry name" value="mucoidy inhibitor MuiA family protein"/>
    <property type="match status" value="1"/>
</dbReference>
<sequence>MHPALPALSLVCLTSLATAVQAQDSRITQVTVYPGSATVQRTLQVPPGARQAVLACLPAGLDAQTLQVSAPAGMTVGELSVRQQPRALIPGCAHPQQARIRALEDQIAALQAEAQGLEQAGGWLNRYTQPTGTAQIAATADALRRTGQSVAQRQHQLARERQALEEQLKPLQADAQRTGGAQGLASTVLVTLSAPQGGTLQLSYQVRGTGWQPGYRASLDVERQRVRLERTAQVSQNSGEDWRDVPLTLSTGQPNAAASGPLPRPWRISEAQPAPPAPPMPAPVAAPMARMASSAEMASLAPTPEPASFDASVFEGSHATQFVLPQRVNVPSNGEQLSLTLGEQQLDAQVLVRSTPALDAHAYLIASFALPETGVWPSGPIRLYRDGAYVGASRLDAAQVAQTGLGFGRDERVQLRALPTEQTQGSTGFTGSRQQRVESRRWEVRNLHRTPVTLQLLDAAPVAEQQDIRVESRYSPQPASTRWNGQPGSVLWELALPPGTTQQISAEHRISWPQDMRLRERR</sequence>
<dbReference type="Pfam" id="PF13598">
    <property type="entry name" value="DUF4139"/>
    <property type="match status" value="1"/>
</dbReference>